<feature type="chain" id="PRO_5020358852" description="Lipoprotein" evidence="1">
    <location>
        <begin position="25"/>
        <end position="143"/>
    </location>
</feature>
<organism evidence="2 3">
    <name type="scientific">Thiomicrorhabdus sediminis</name>
    <dbReference type="NCBI Taxonomy" id="2580412"/>
    <lineage>
        <taxon>Bacteria</taxon>
        <taxon>Pseudomonadati</taxon>
        <taxon>Pseudomonadota</taxon>
        <taxon>Gammaproteobacteria</taxon>
        <taxon>Thiotrichales</taxon>
        <taxon>Piscirickettsiaceae</taxon>
        <taxon>Thiomicrorhabdus</taxon>
    </lineage>
</organism>
<evidence type="ECO:0000313" key="2">
    <source>
        <dbReference type="EMBL" id="QCU90015.1"/>
    </source>
</evidence>
<dbReference type="EMBL" id="CP040602">
    <property type="protein sequence ID" value="QCU90015.1"/>
    <property type="molecule type" value="Genomic_DNA"/>
</dbReference>
<dbReference type="RefSeq" id="WP_138564692.1">
    <property type="nucleotide sequence ID" value="NZ_CP040602.1"/>
</dbReference>
<evidence type="ECO:0000256" key="1">
    <source>
        <dbReference type="SAM" id="SignalP"/>
    </source>
</evidence>
<reference evidence="2 3" key="1">
    <citation type="submission" date="2019-05" db="EMBL/GenBank/DDBJ databases">
        <title>Thiomicrorhabdus sediminis sp. nov, a novel sulfur-oxidizing bacterium isolated from coastal sediment.</title>
        <authorList>
            <person name="Liu X."/>
        </authorList>
    </citation>
    <scope>NUCLEOTIDE SEQUENCE [LARGE SCALE GENOMIC DNA]</scope>
    <source>
        <strain evidence="2 3">G1</strain>
    </source>
</reference>
<feature type="signal peptide" evidence="1">
    <location>
        <begin position="1"/>
        <end position="24"/>
    </location>
</feature>
<dbReference type="AlphaFoldDB" id="A0A4P9K4V7"/>
<dbReference type="PROSITE" id="PS51257">
    <property type="entry name" value="PROKAR_LIPOPROTEIN"/>
    <property type="match status" value="1"/>
</dbReference>
<keyword evidence="3" id="KW-1185">Reference proteome</keyword>
<keyword evidence="1" id="KW-0732">Signal</keyword>
<dbReference type="OrthoDB" id="5612425at2"/>
<evidence type="ECO:0000313" key="3">
    <source>
        <dbReference type="Proteomes" id="UP000304864"/>
    </source>
</evidence>
<dbReference type="Proteomes" id="UP000304864">
    <property type="component" value="Chromosome"/>
</dbReference>
<protein>
    <recommendedName>
        <fullName evidence="4">Lipoprotein</fullName>
    </recommendedName>
</protein>
<evidence type="ECO:0008006" key="4">
    <source>
        <dbReference type="Google" id="ProtNLM"/>
    </source>
</evidence>
<accession>A0A4P9K4V7</accession>
<gene>
    <name evidence="2" type="ORF">FE785_04900</name>
</gene>
<proteinExistence type="predicted"/>
<dbReference type="KEGG" id="thig:FE785_04900"/>
<sequence length="143" mass="15809">MLTNTLKTGILISLFSGAALSLSACSTVTSGIDSVGHGVVSVGESMQRKIADVEVKQLKQDQFFLAQSFDEPVNSLDSWALRIESREVCPQGYIYLSRNARKMGKFAYSAEQCYGEMNCSYKLEWQIQCADVPEEPFSLFGKS</sequence>
<name>A0A4P9K4V7_9GAMM</name>